<evidence type="ECO:0000259" key="2">
    <source>
        <dbReference type="Pfam" id="PF13505"/>
    </source>
</evidence>
<dbReference type="EMBL" id="MLJW01000047">
    <property type="protein sequence ID" value="OIR05890.1"/>
    <property type="molecule type" value="Genomic_DNA"/>
</dbReference>
<comment type="caution">
    <text evidence="3">The sequence shown here is derived from an EMBL/GenBank/DDBJ whole genome shotgun (WGS) entry which is preliminary data.</text>
</comment>
<organism evidence="3">
    <name type="scientific">mine drainage metagenome</name>
    <dbReference type="NCBI Taxonomy" id="410659"/>
    <lineage>
        <taxon>unclassified sequences</taxon>
        <taxon>metagenomes</taxon>
        <taxon>ecological metagenomes</taxon>
    </lineage>
</organism>
<dbReference type="Gene3D" id="2.40.160.20">
    <property type="match status" value="1"/>
</dbReference>
<dbReference type="Pfam" id="PF13505">
    <property type="entry name" value="OMP_b-brl"/>
    <property type="match status" value="1"/>
</dbReference>
<sequence>MNINSGFLLAILVSGAAISPAMAGSLYAALDIGQTKGRDICANNPAGVTGCQDTATMYRVAGGYQLTPMWGAEASYAEYGSSNIGTGFGTTGTWRANGFQVSGTGTFPIGNVFSIIGKLGVATTDFKMSASGLGASVSMNETTTRLAFGVGAKYDFTDNIAIRAQYEDLGTVGNAATTGTTKLTVLSAGLVYKF</sequence>
<protein>
    <submittedName>
        <fullName evidence="3">Outer membrane protein A</fullName>
    </submittedName>
</protein>
<proteinExistence type="predicted"/>
<accession>A0A1J5SCD2</accession>
<name>A0A1J5SCD2_9ZZZZ</name>
<dbReference type="SUPFAM" id="SSF56925">
    <property type="entry name" value="OMPA-like"/>
    <property type="match status" value="1"/>
</dbReference>
<reference evidence="3" key="1">
    <citation type="submission" date="2016-10" db="EMBL/GenBank/DDBJ databases">
        <title>Sequence of Gallionella enrichment culture.</title>
        <authorList>
            <person name="Poehlein A."/>
            <person name="Muehling M."/>
            <person name="Daniel R."/>
        </authorList>
    </citation>
    <scope>NUCLEOTIDE SEQUENCE</scope>
</reference>
<dbReference type="AlphaFoldDB" id="A0A1J5SCD2"/>
<gene>
    <name evidence="3" type="primary">ompA_3</name>
    <name evidence="3" type="ORF">GALL_120170</name>
</gene>
<dbReference type="InterPro" id="IPR011250">
    <property type="entry name" value="OMP/PagP_B-barrel"/>
</dbReference>
<dbReference type="InterPro" id="IPR027385">
    <property type="entry name" value="Beta-barrel_OMP"/>
</dbReference>
<feature type="domain" description="Outer membrane protein beta-barrel" evidence="2">
    <location>
        <begin position="10"/>
        <end position="194"/>
    </location>
</feature>
<evidence type="ECO:0000313" key="3">
    <source>
        <dbReference type="EMBL" id="OIR05890.1"/>
    </source>
</evidence>
<keyword evidence="1" id="KW-0732">Signal</keyword>
<evidence type="ECO:0000256" key="1">
    <source>
        <dbReference type="ARBA" id="ARBA00022729"/>
    </source>
</evidence>